<organism evidence="1">
    <name type="scientific">bioreactor metagenome</name>
    <dbReference type="NCBI Taxonomy" id="1076179"/>
    <lineage>
        <taxon>unclassified sequences</taxon>
        <taxon>metagenomes</taxon>
        <taxon>ecological metagenomes</taxon>
    </lineage>
</organism>
<accession>A0A644UKJ7</accession>
<gene>
    <name evidence="1" type="ORF">SDC9_25421</name>
</gene>
<reference evidence="1" key="1">
    <citation type="submission" date="2019-08" db="EMBL/GenBank/DDBJ databases">
        <authorList>
            <person name="Kucharzyk K."/>
            <person name="Murdoch R.W."/>
            <person name="Higgins S."/>
            <person name="Loffler F."/>
        </authorList>
    </citation>
    <scope>NUCLEOTIDE SEQUENCE</scope>
</reference>
<evidence type="ECO:0000313" key="1">
    <source>
        <dbReference type="EMBL" id="MPL79537.1"/>
    </source>
</evidence>
<dbReference type="AlphaFoldDB" id="A0A644UKJ7"/>
<name>A0A644UKJ7_9ZZZZ</name>
<comment type="caution">
    <text evidence="1">The sequence shown here is derived from an EMBL/GenBank/DDBJ whole genome shotgun (WGS) entry which is preliminary data.</text>
</comment>
<proteinExistence type="predicted"/>
<protein>
    <submittedName>
        <fullName evidence="1">Uncharacterized protein</fullName>
    </submittedName>
</protein>
<sequence>MQEISEGIEGYAAEVIGFLGRRDAERGLTGPGLEGVGGFDHVIEYVDREFAFCFADLHLLDKESKPLGGFHSEFGKRDHAHVYPGQIPVGSGDGVKERPEDLRLINFTPHK</sequence>
<dbReference type="EMBL" id="VSSQ01000127">
    <property type="protein sequence ID" value="MPL79537.1"/>
    <property type="molecule type" value="Genomic_DNA"/>
</dbReference>